<sequence length="32" mass="3530">MKIVSTFALALNQPLPVTTGFSSCLRHRLLKS</sequence>
<reference evidence="1 2" key="1">
    <citation type="journal article" date="2019" name="Genome Biol. Evol.">
        <title>Insights into the evolution of the New World diploid cottons (Gossypium, subgenus Houzingenia) based on genome sequencing.</title>
        <authorList>
            <person name="Grover C.E."/>
            <person name="Arick M.A. 2nd"/>
            <person name="Thrash A."/>
            <person name="Conover J.L."/>
            <person name="Sanders W.S."/>
            <person name="Peterson D.G."/>
            <person name="Frelichowski J.E."/>
            <person name="Scheffler J.A."/>
            <person name="Scheffler B.E."/>
            <person name="Wendel J.F."/>
        </authorList>
    </citation>
    <scope>NUCLEOTIDE SEQUENCE [LARGE SCALE GENOMIC DNA]</scope>
    <source>
        <strain evidence="1">27</strain>
        <tissue evidence="1">Leaf</tissue>
    </source>
</reference>
<evidence type="ECO:0000313" key="2">
    <source>
        <dbReference type="Proteomes" id="UP000593561"/>
    </source>
</evidence>
<dbReference type="AlphaFoldDB" id="A0A7J8SLG5"/>
<keyword evidence="2" id="KW-1185">Reference proteome</keyword>
<gene>
    <name evidence="1" type="ORF">Godav_004056</name>
</gene>
<protein>
    <submittedName>
        <fullName evidence="1">Uncharacterized protein</fullName>
    </submittedName>
</protein>
<proteinExistence type="predicted"/>
<dbReference type="PROSITE" id="PS51257">
    <property type="entry name" value="PROKAR_LIPOPROTEIN"/>
    <property type="match status" value="1"/>
</dbReference>
<name>A0A7J8SLG5_GOSDV</name>
<dbReference type="EMBL" id="JABFAC010000010">
    <property type="protein sequence ID" value="MBA0626382.1"/>
    <property type="molecule type" value="Genomic_DNA"/>
</dbReference>
<accession>A0A7J8SLG5</accession>
<evidence type="ECO:0000313" key="1">
    <source>
        <dbReference type="EMBL" id="MBA0626382.1"/>
    </source>
</evidence>
<organism evidence="1 2">
    <name type="scientific">Gossypium davidsonii</name>
    <name type="common">Davidson's cotton</name>
    <name type="synonym">Gossypium klotzschianum subsp. davidsonii</name>
    <dbReference type="NCBI Taxonomy" id="34287"/>
    <lineage>
        <taxon>Eukaryota</taxon>
        <taxon>Viridiplantae</taxon>
        <taxon>Streptophyta</taxon>
        <taxon>Embryophyta</taxon>
        <taxon>Tracheophyta</taxon>
        <taxon>Spermatophyta</taxon>
        <taxon>Magnoliopsida</taxon>
        <taxon>eudicotyledons</taxon>
        <taxon>Gunneridae</taxon>
        <taxon>Pentapetalae</taxon>
        <taxon>rosids</taxon>
        <taxon>malvids</taxon>
        <taxon>Malvales</taxon>
        <taxon>Malvaceae</taxon>
        <taxon>Malvoideae</taxon>
        <taxon>Gossypium</taxon>
    </lineage>
</organism>
<comment type="caution">
    <text evidence="1">The sequence shown here is derived from an EMBL/GenBank/DDBJ whole genome shotgun (WGS) entry which is preliminary data.</text>
</comment>
<dbReference type="Proteomes" id="UP000593561">
    <property type="component" value="Unassembled WGS sequence"/>
</dbReference>